<dbReference type="PANTHER" id="PTHR32063:SF23">
    <property type="entry name" value="HAE1 FAMILY EFFLLUX PUMP PERMEASE COMPONENT"/>
    <property type="match status" value="1"/>
</dbReference>
<dbReference type="Proteomes" id="UP000186308">
    <property type="component" value="Unassembled WGS sequence"/>
</dbReference>
<feature type="transmembrane region" description="Helical" evidence="1">
    <location>
        <begin position="470"/>
        <end position="496"/>
    </location>
</feature>
<dbReference type="SUPFAM" id="SSF82866">
    <property type="entry name" value="Multidrug efflux transporter AcrB transmembrane domain"/>
    <property type="match status" value="2"/>
</dbReference>
<evidence type="ECO:0000313" key="2">
    <source>
        <dbReference type="EMBL" id="SIQ99414.1"/>
    </source>
</evidence>
<proteinExistence type="predicted"/>
<dbReference type="GO" id="GO:0005886">
    <property type="term" value="C:plasma membrane"/>
    <property type="evidence" value="ECO:0007669"/>
    <property type="project" value="TreeGrafter"/>
</dbReference>
<keyword evidence="1" id="KW-0472">Membrane</keyword>
<dbReference type="Gene3D" id="3.30.2090.10">
    <property type="entry name" value="Multidrug efflux transporter AcrB TolC docking domain, DN and DC subdomains"/>
    <property type="match status" value="2"/>
</dbReference>
<dbReference type="OrthoDB" id="9758757at2"/>
<dbReference type="AlphaFoldDB" id="A0A8G2CMI5"/>
<feature type="transmembrane region" description="Helical" evidence="1">
    <location>
        <begin position="20"/>
        <end position="41"/>
    </location>
</feature>
<feature type="transmembrane region" description="Helical" evidence="1">
    <location>
        <begin position="972"/>
        <end position="998"/>
    </location>
</feature>
<dbReference type="InterPro" id="IPR027463">
    <property type="entry name" value="AcrB_DN_DC_subdom"/>
</dbReference>
<feature type="transmembrane region" description="Helical" evidence="1">
    <location>
        <begin position="941"/>
        <end position="960"/>
    </location>
</feature>
<protein>
    <submittedName>
        <fullName evidence="2">Multidrug efflux pump</fullName>
    </submittedName>
</protein>
<evidence type="ECO:0000313" key="3">
    <source>
        <dbReference type="Proteomes" id="UP000186308"/>
    </source>
</evidence>
<dbReference type="InterPro" id="IPR001036">
    <property type="entry name" value="Acrflvin-R"/>
</dbReference>
<feature type="transmembrane region" description="Helical" evidence="1">
    <location>
        <begin position="528"/>
        <end position="546"/>
    </location>
</feature>
<evidence type="ECO:0000256" key="1">
    <source>
        <dbReference type="SAM" id="Phobius"/>
    </source>
</evidence>
<dbReference type="Gene3D" id="1.20.1640.10">
    <property type="entry name" value="Multidrug efflux transporter AcrB transmembrane domain"/>
    <property type="match status" value="2"/>
</dbReference>
<comment type="caution">
    <text evidence="2">The sequence shown here is derived from an EMBL/GenBank/DDBJ whole genome shotgun (WGS) entry which is preliminary data.</text>
</comment>
<dbReference type="EMBL" id="FTNE01000013">
    <property type="protein sequence ID" value="SIQ99414.1"/>
    <property type="molecule type" value="Genomic_DNA"/>
</dbReference>
<feature type="transmembrane region" description="Helical" evidence="1">
    <location>
        <begin position="393"/>
        <end position="414"/>
    </location>
</feature>
<gene>
    <name evidence="2" type="ORF">SAMN05421828_11334</name>
</gene>
<accession>A0A8G2CMI5</accession>
<feature type="transmembrane region" description="Helical" evidence="1">
    <location>
        <begin position="845"/>
        <end position="862"/>
    </location>
</feature>
<dbReference type="PANTHER" id="PTHR32063">
    <property type="match status" value="1"/>
</dbReference>
<dbReference type="PRINTS" id="PR00702">
    <property type="entry name" value="ACRIFLAVINRP"/>
</dbReference>
<feature type="transmembrane region" description="Helical" evidence="1">
    <location>
        <begin position="341"/>
        <end position="360"/>
    </location>
</feature>
<dbReference type="Gene3D" id="3.30.70.1440">
    <property type="entry name" value="Multidrug efflux transporter AcrB pore domain"/>
    <property type="match status" value="1"/>
</dbReference>
<organism evidence="2 3">
    <name type="scientific">Acidiphilium rubrum</name>
    <dbReference type="NCBI Taxonomy" id="526"/>
    <lineage>
        <taxon>Bacteria</taxon>
        <taxon>Pseudomonadati</taxon>
        <taxon>Pseudomonadota</taxon>
        <taxon>Alphaproteobacteria</taxon>
        <taxon>Acetobacterales</taxon>
        <taxon>Acidocellaceae</taxon>
        <taxon>Acidiphilium</taxon>
    </lineage>
</organism>
<name>A0A8G2CMI5_ACIRU</name>
<keyword evidence="1" id="KW-1133">Transmembrane helix</keyword>
<dbReference type="GO" id="GO:0042910">
    <property type="term" value="F:xenobiotic transmembrane transporter activity"/>
    <property type="evidence" value="ECO:0007669"/>
    <property type="project" value="TreeGrafter"/>
</dbReference>
<dbReference type="Gene3D" id="3.30.70.1430">
    <property type="entry name" value="Multidrug efflux transporter AcrB pore domain"/>
    <property type="match status" value="2"/>
</dbReference>
<keyword evidence="1" id="KW-0812">Transmembrane</keyword>
<dbReference type="Pfam" id="PF00873">
    <property type="entry name" value="ACR_tran"/>
    <property type="match status" value="2"/>
</dbReference>
<dbReference type="Gene3D" id="3.30.70.1320">
    <property type="entry name" value="Multidrug efflux transporter AcrB pore domain like"/>
    <property type="match status" value="1"/>
</dbReference>
<sequence length="1002" mass="104741">MTPERGWTSPWARLLNHPILVGLGVAALLLFGTISLLTLPIRPSPPIPANRIKIHTDYPGASASVVNRFVTIPTEASVAAVNGVSYVTGTSREGGSTVRAYLGGGVDPNTVYAEVLSAVNAARNDLPSAARLPSVALVGRQSANQELNVAALFAPGISETAVTSYLKTDVIPRLETVPDIGPVTIFAPDPAIRVAMNPARMAALGVTPADITNALASAASLAAAGSLRNQAGVIPVQARTGLGAITDFRHIPIVTRAGVTIPLATVADVAIGPPSDTFENWWQGRRAVYLAAGVAPGGNIIAVSRAFRHMLTTIRATAPPGLKLPLIYDQSVSITRSLRDLAFTLLITIALVIVIVRLSLGTTRAAVAPFLAIVLSLLGTAIVMHLLGQSLNLFTIIALVLAVGLVVDDAIVVVEDIFRRINEGESPLDAASASVTRLAPVLAAISSTLVVAFLPLVFLQGLTAALFRPFATVLITAFLLSLIIALTIVPLIALWAGRHSTREAQTGPLDRLRDLYARLLRPSLRHPALVVLIAAGLAGFSGVLYARAPRNLTPAADGLSVNIFAAGPYGASLAYLKTQYHAIQTVLDRLEPGTPDWMVADENAHSLFGGYTFNTPDDALHATAVLGAALGKLPGVKAYVNENNGLPGLNGLPIDVLISGQANYRTLLAVAQSVIDAGYASGKFDFLQASPGASQPQYGISIRRNLADSLGIPTAAIGDALADALSGGTIGHVSLGHTTLDVIPTGPRNTTPTGLGTYTVKTATGSLVPLADVTRIALRQEPNAIGSWQGLPTVTIQGQPKLGVSLSDALATLHHGFTTLHKPGLSFGYAGPSATFRRSQHENNLLFLMGFAGLFFLLAGQFRSLRDPFVVITTVPLASLGPLTLIALGGATLNIVTEIALLAVWGLIARQGILFVQVAHERAREGHKISEAAMDAARLRFRPILMITLALIGGAVPLMLANGPQAVIRYDIGAILATGMASGFLLSLFAVPAMYCLVHGRR</sequence>
<dbReference type="RefSeq" id="WP_029311787.1">
    <property type="nucleotide sequence ID" value="NZ_FTNE01000013.1"/>
</dbReference>
<keyword evidence="3" id="KW-1185">Reference proteome</keyword>
<reference evidence="2 3" key="1">
    <citation type="submission" date="2017-01" db="EMBL/GenBank/DDBJ databases">
        <authorList>
            <person name="Varghese N."/>
            <person name="Submissions S."/>
        </authorList>
    </citation>
    <scope>NUCLEOTIDE SEQUENCE [LARGE SCALE GENOMIC DNA]</scope>
    <source>
        <strain evidence="2 3">ATCC 35905</strain>
    </source>
</reference>
<dbReference type="SUPFAM" id="SSF82714">
    <property type="entry name" value="Multidrug efflux transporter AcrB TolC docking domain, DN and DC subdomains"/>
    <property type="match status" value="2"/>
</dbReference>
<feature type="transmembrane region" description="Helical" evidence="1">
    <location>
        <begin position="435"/>
        <end position="458"/>
    </location>
</feature>
<feature type="transmembrane region" description="Helical" evidence="1">
    <location>
        <begin position="367"/>
        <end position="387"/>
    </location>
</feature>
<dbReference type="SUPFAM" id="SSF82693">
    <property type="entry name" value="Multidrug efflux transporter AcrB pore domain, PN1, PN2, PC1 and PC2 subdomains"/>
    <property type="match status" value="2"/>
</dbReference>